<comment type="caution">
    <text evidence="6">The sequence shown here is derived from an EMBL/GenBank/DDBJ whole genome shotgun (WGS) entry which is preliminary data.</text>
</comment>
<dbReference type="InterPro" id="IPR010611">
    <property type="entry name" value="3D_dom"/>
</dbReference>
<feature type="compositionally biased region" description="Low complexity" evidence="2">
    <location>
        <begin position="144"/>
        <end position="160"/>
    </location>
</feature>
<dbReference type="EMBL" id="SLVV01000006">
    <property type="protein sequence ID" value="TCN24937.1"/>
    <property type="molecule type" value="Genomic_DNA"/>
</dbReference>
<dbReference type="InterPro" id="IPR051933">
    <property type="entry name" value="Resuscitation_pf_RpfB"/>
</dbReference>
<reference evidence="6 7" key="1">
    <citation type="journal article" date="2015" name="Stand. Genomic Sci.">
        <title>Genomic Encyclopedia of Bacterial and Archaeal Type Strains, Phase III: the genomes of soil and plant-associated and newly described type strains.</title>
        <authorList>
            <person name="Whitman W.B."/>
            <person name="Woyke T."/>
            <person name="Klenk H.P."/>
            <person name="Zhou Y."/>
            <person name="Lilburn T.G."/>
            <person name="Beck B.J."/>
            <person name="De Vos P."/>
            <person name="Vandamme P."/>
            <person name="Eisen J.A."/>
            <person name="Garrity G."/>
            <person name="Hugenholtz P."/>
            <person name="Kyrpides N.C."/>
        </authorList>
    </citation>
    <scope>NUCLEOTIDE SEQUENCE [LARGE SCALE GENOMIC DNA]</scope>
    <source>
        <strain evidence="6 7">CV53</strain>
    </source>
</reference>
<feature type="domain" description="LysM" evidence="5">
    <location>
        <begin position="25"/>
        <end position="68"/>
    </location>
</feature>
<feature type="signal peptide" evidence="3">
    <location>
        <begin position="1"/>
        <end position="22"/>
    </location>
</feature>
<keyword evidence="7" id="KW-1185">Reference proteome</keyword>
<dbReference type="PROSITE" id="PS51782">
    <property type="entry name" value="LYSM"/>
    <property type="match status" value="2"/>
</dbReference>
<evidence type="ECO:0000256" key="2">
    <source>
        <dbReference type="SAM" id="MobiDB-lite"/>
    </source>
</evidence>
<dbReference type="RefSeq" id="WP_132006174.1">
    <property type="nucleotide sequence ID" value="NZ_SLVV01000006.1"/>
</dbReference>
<dbReference type="SMART" id="SM00257">
    <property type="entry name" value="LysM"/>
    <property type="match status" value="2"/>
</dbReference>
<feature type="domain" description="HTH cro/C1-type" evidence="4">
    <location>
        <begin position="80"/>
        <end position="96"/>
    </location>
</feature>
<dbReference type="InterPro" id="IPR018392">
    <property type="entry name" value="LysM"/>
</dbReference>
<evidence type="ECO:0000313" key="6">
    <source>
        <dbReference type="EMBL" id="TCN24937.1"/>
    </source>
</evidence>
<feature type="domain" description="LysM" evidence="5">
    <location>
        <begin position="72"/>
        <end position="115"/>
    </location>
</feature>
<dbReference type="InterPro" id="IPR036779">
    <property type="entry name" value="LysM_dom_sf"/>
</dbReference>
<dbReference type="PANTHER" id="PTHR39160:SF6">
    <property type="entry name" value="CELL WALL-BINDING PROTEIN YOCH"/>
    <property type="match status" value="1"/>
</dbReference>
<dbReference type="AlphaFoldDB" id="A0A4R2BDC3"/>
<evidence type="ECO:0000259" key="5">
    <source>
        <dbReference type="PROSITE" id="PS51782"/>
    </source>
</evidence>
<proteinExistence type="predicted"/>
<dbReference type="GO" id="GO:0009254">
    <property type="term" value="P:peptidoglycan turnover"/>
    <property type="evidence" value="ECO:0007669"/>
    <property type="project" value="InterPro"/>
</dbReference>
<dbReference type="SUPFAM" id="SSF50685">
    <property type="entry name" value="Barwin-like endoglucanases"/>
    <property type="match status" value="1"/>
</dbReference>
<dbReference type="InterPro" id="IPR036908">
    <property type="entry name" value="RlpA-like_sf"/>
</dbReference>
<dbReference type="PROSITE" id="PS50943">
    <property type="entry name" value="HTH_CROC1"/>
    <property type="match status" value="1"/>
</dbReference>
<dbReference type="CDD" id="cd00118">
    <property type="entry name" value="LysM"/>
    <property type="match status" value="2"/>
</dbReference>
<evidence type="ECO:0000313" key="7">
    <source>
        <dbReference type="Proteomes" id="UP000295689"/>
    </source>
</evidence>
<dbReference type="GO" id="GO:0019867">
    <property type="term" value="C:outer membrane"/>
    <property type="evidence" value="ECO:0007669"/>
    <property type="project" value="InterPro"/>
</dbReference>
<dbReference type="InterPro" id="IPR001387">
    <property type="entry name" value="Cro/C1-type_HTH"/>
</dbReference>
<dbReference type="SUPFAM" id="SSF54106">
    <property type="entry name" value="LysM domain"/>
    <property type="match status" value="2"/>
</dbReference>
<dbReference type="Gene3D" id="2.40.40.10">
    <property type="entry name" value="RlpA-like domain"/>
    <property type="match status" value="1"/>
</dbReference>
<dbReference type="Pfam" id="PF01476">
    <property type="entry name" value="LysM"/>
    <property type="match status" value="2"/>
</dbReference>
<evidence type="ECO:0000256" key="1">
    <source>
        <dbReference type="ARBA" id="ARBA00022729"/>
    </source>
</evidence>
<keyword evidence="1 3" id="KW-0732">Signal</keyword>
<dbReference type="PANTHER" id="PTHR39160">
    <property type="entry name" value="CELL WALL-BINDING PROTEIN YOCH"/>
    <property type="match status" value="1"/>
</dbReference>
<organism evidence="6 7">
    <name type="scientific">Mesobacillus foraminis</name>
    <dbReference type="NCBI Taxonomy" id="279826"/>
    <lineage>
        <taxon>Bacteria</taxon>
        <taxon>Bacillati</taxon>
        <taxon>Bacillota</taxon>
        <taxon>Bacilli</taxon>
        <taxon>Bacillales</taxon>
        <taxon>Bacillaceae</taxon>
        <taxon>Mesobacillus</taxon>
    </lineage>
</organism>
<dbReference type="Gene3D" id="3.10.350.10">
    <property type="entry name" value="LysM domain"/>
    <property type="match status" value="2"/>
</dbReference>
<accession>A0A4R2BDC3</accession>
<protein>
    <submittedName>
        <fullName evidence="6">3D (Asp-Asp-Asp) domain-containing protein</fullName>
    </submittedName>
</protein>
<dbReference type="Proteomes" id="UP000295689">
    <property type="component" value="Unassembled WGS sequence"/>
</dbReference>
<dbReference type="CDD" id="cd22786">
    <property type="entry name" value="DPBB_YuiC-like"/>
    <property type="match status" value="1"/>
</dbReference>
<feature type="region of interest" description="Disordered" evidence="2">
    <location>
        <begin position="126"/>
        <end position="198"/>
    </location>
</feature>
<evidence type="ECO:0000256" key="3">
    <source>
        <dbReference type="SAM" id="SignalP"/>
    </source>
</evidence>
<sequence>MRKTLLSLIAAAAISGAAGVNAQAEEIVVHKGDTLWKLSKEYGVSVDSIKKWNNLSSDVIHPNDSLEISPVKHLLVSKGDSLWNIAKVYGVSVEDLMKWNKLSSDVIHPGLDLVIYTDRSDNNSVQAASANVQEENKVLGTDSQAQAKPAAKPQAEAKPQVVAKPQAEAKPQVVAKPQAEAKPQASNPAPAADTASDSKEITVSATAYTADCKGCSGTTATGVDLKANPNQKVIAVDPSVIPLGTKVHVQGYGYATASDTGGAIKGNKIDVFIPNQSDAIEWGRKQVKVTIID</sequence>
<dbReference type="GO" id="GO:0004553">
    <property type="term" value="F:hydrolase activity, hydrolyzing O-glycosyl compounds"/>
    <property type="evidence" value="ECO:0007669"/>
    <property type="project" value="InterPro"/>
</dbReference>
<dbReference type="Pfam" id="PF06725">
    <property type="entry name" value="3D"/>
    <property type="match status" value="1"/>
</dbReference>
<name>A0A4R2BDC3_9BACI</name>
<gene>
    <name evidence="6" type="ORF">EV146_106138</name>
</gene>
<feature type="chain" id="PRO_5038422168" evidence="3">
    <location>
        <begin position="23"/>
        <end position="293"/>
    </location>
</feature>
<evidence type="ECO:0000259" key="4">
    <source>
        <dbReference type="PROSITE" id="PS50943"/>
    </source>
</evidence>